<organism evidence="2 3">
    <name type="scientific">Candidatus Woesebacteria bacterium RIFCSPLOWO2_01_FULL_39_25</name>
    <dbReference type="NCBI Taxonomy" id="1802521"/>
    <lineage>
        <taxon>Bacteria</taxon>
        <taxon>Candidatus Woeseibacteriota</taxon>
    </lineage>
</organism>
<protein>
    <submittedName>
        <fullName evidence="2">Uncharacterized protein</fullName>
    </submittedName>
</protein>
<keyword evidence="1" id="KW-1133">Transmembrane helix</keyword>
<feature type="transmembrane region" description="Helical" evidence="1">
    <location>
        <begin position="67"/>
        <end position="86"/>
    </location>
</feature>
<keyword evidence="1" id="KW-0812">Transmembrane</keyword>
<evidence type="ECO:0000313" key="3">
    <source>
        <dbReference type="Proteomes" id="UP000176725"/>
    </source>
</evidence>
<feature type="transmembrane region" description="Helical" evidence="1">
    <location>
        <begin position="92"/>
        <end position="109"/>
    </location>
</feature>
<dbReference type="EMBL" id="MGHH01000007">
    <property type="protein sequence ID" value="OGM64914.1"/>
    <property type="molecule type" value="Genomic_DNA"/>
</dbReference>
<feature type="transmembrane region" description="Helical" evidence="1">
    <location>
        <begin position="41"/>
        <end position="60"/>
    </location>
</feature>
<evidence type="ECO:0000256" key="1">
    <source>
        <dbReference type="SAM" id="Phobius"/>
    </source>
</evidence>
<accession>A0A1F8BLH1</accession>
<feature type="transmembrane region" description="Helical" evidence="1">
    <location>
        <begin position="7"/>
        <end position="29"/>
    </location>
</feature>
<dbReference type="Proteomes" id="UP000176725">
    <property type="component" value="Unassembled WGS sequence"/>
</dbReference>
<comment type="caution">
    <text evidence="2">The sequence shown here is derived from an EMBL/GenBank/DDBJ whole genome shotgun (WGS) entry which is preliminary data.</text>
</comment>
<gene>
    <name evidence="2" type="ORF">A2893_04645</name>
</gene>
<dbReference type="AlphaFoldDB" id="A0A1F8BLH1"/>
<name>A0A1F8BLH1_9BACT</name>
<dbReference type="STRING" id="1802521.A2893_04645"/>
<proteinExistence type="predicted"/>
<keyword evidence="1" id="KW-0472">Membrane</keyword>
<reference evidence="2 3" key="1">
    <citation type="journal article" date="2016" name="Nat. Commun.">
        <title>Thousands of microbial genomes shed light on interconnected biogeochemical processes in an aquifer system.</title>
        <authorList>
            <person name="Anantharaman K."/>
            <person name="Brown C.T."/>
            <person name="Hug L.A."/>
            <person name="Sharon I."/>
            <person name="Castelle C.J."/>
            <person name="Probst A.J."/>
            <person name="Thomas B.C."/>
            <person name="Singh A."/>
            <person name="Wilkins M.J."/>
            <person name="Karaoz U."/>
            <person name="Brodie E.L."/>
            <person name="Williams K.H."/>
            <person name="Hubbard S.S."/>
            <person name="Banfield J.F."/>
        </authorList>
    </citation>
    <scope>NUCLEOTIDE SEQUENCE [LARGE SCALE GENOMIC DNA]</scope>
</reference>
<sequence>MKKIRSYRYPIFIFSLFVLTVLNIIKIVARSRFAVNIFPNLHYWLWTIILIEAVFVFNIKIKNVLKIALALTVVGGALSIFRIVIAENVLKFGFILWIVGYLFNLIEIVRKNEIN</sequence>
<evidence type="ECO:0000313" key="2">
    <source>
        <dbReference type="EMBL" id="OGM64914.1"/>
    </source>
</evidence>